<organism evidence="1 2">
    <name type="scientific">Nocardioides marmoribigeumensis</name>
    <dbReference type="NCBI Taxonomy" id="433649"/>
    <lineage>
        <taxon>Bacteria</taxon>
        <taxon>Bacillati</taxon>
        <taxon>Actinomycetota</taxon>
        <taxon>Actinomycetes</taxon>
        <taxon>Propionibacteriales</taxon>
        <taxon>Nocardioidaceae</taxon>
        <taxon>Nocardioides</taxon>
    </lineage>
</organism>
<keyword evidence="2" id="KW-1185">Reference proteome</keyword>
<dbReference type="EMBL" id="JAVDYG010000001">
    <property type="protein sequence ID" value="MDR7360653.1"/>
    <property type="molecule type" value="Genomic_DNA"/>
</dbReference>
<protein>
    <submittedName>
        <fullName evidence="1">Uncharacterized protein</fullName>
    </submittedName>
</protein>
<accession>A0ABU2BPT8</accession>
<evidence type="ECO:0000313" key="2">
    <source>
        <dbReference type="Proteomes" id="UP001183648"/>
    </source>
</evidence>
<name>A0ABU2BPT8_9ACTN</name>
<reference evidence="1 2" key="1">
    <citation type="submission" date="2023-07" db="EMBL/GenBank/DDBJ databases">
        <title>Sequencing the genomes of 1000 actinobacteria strains.</title>
        <authorList>
            <person name="Klenk H.-P."/>
        </authorList>
    </citation>
    <scope>NUCLEOTIDE SEQUENCE [LARGE SCALE GENOMIC DNA]</scope>
    <source>
        <strain evidence="1 2">DSM 19426</strain>
    </source>
</reference>
<dbReference type="RefSeq" id="WP_310297434.1">
    <property type="nucleotide sequence ID" value="NZ_BAAAPS010000011.1"/>
</dbReference>
<comment type="caution">
    <text evidence="1">The sequence shown here is derived from an EMBL/GenBank/DDBJ whole genome shotgun (WGS) entry which is preliminary data.</text>
</comment>
<evidence type="ECO:0000313" key="1">
    <source>
        <dbReference type="EMBL" id="MDR7360653.1"/>
    </source>
</evidence>
<gene>
    <name evidence="1" type="ORF">J2S63_000206</name>
</gene>
<sequence length="93" mass="10923">MASSEHRTACEAVGKYHEAQLGALLAHVEEALRRFRSGELDAFEVDQELFQYSRAAKELWKFCTLNNAVDTAHWITERPPSDWWKRGSFRRRR</sequence>
<proteinExistence type="predicted"/>
<dbReference type="Proteomes" id="UP001183648">
    <property type="component" value="Unassembled WGS sequence"/>
</dbReference>